<protein>
    <submittedName>
        <fullName evidence="7">FAD linked oxidase, N-terminal</fullName>
    </submittedName>
</protein>
<comment type="caution">
    <text evidence="7">The sequence shown here is derived from an EMBL/GenBank/DDBJ whole genome shotgun (WGS) entry which is preliminary data.</text>
</comment>
<accession>A0A0A2JSG8</accession>
<keyword evidence="4" id="KW-0560">Oxidoreductase</keyword>
<dbReference type="InterPro" id="IPR016166">
    <property type="entry name" value="FAD-bd_PCMH"/>
</dbReference>
<dbReference type="InterPro" id="IPR036318">
    <property type="entry name" value="FAD-bd_PCMH-like_sf"/>
</dbReference>
<dbReference type="PANTHER" id="PTHR42973">
    <property type="entry name" value="BINDING OXIDOREDUCTASE, PUTATIVE (AFU_ORTHOLOGUE AFUA_1G17690)-RELATED"/>
    <property type="match status" value="1"/>
</dbReference>
<evidence type="ECO:0000256" key="3">
    <source>
        <dbReference type="ARBA" id="ARBA00022827"/>
    </source>
</evidence>
<evidence type="ECO:0000256" key="2">
    <source>
        <dbReference type="ARBA" id="ARBA00022630"/>
    </source>
</evidence>
<dbReference type="VEuPathDB" id="FungiDB:PEXP_055490"/>
<dbReference type="STRING" id="27334.A0A0A2JSG8"/>
<dbReference type="PhylomeDB" id="A0A0A2JSG8"/>
<feature type="domain" description="FAD-binding PCMH-type" evidence="6">
    <location>
        <begin position="64"/>
        <end position="235"/>
    </location>
</feature>
<feature type="chain" id="PRO_5009752699" evidence="5">
    <location>
        <begin position="20"/>
        <end position="497"/>
    </location>
</feature>
<dbReference type="SUPFAM" id="SSF56176">
    <property type="entry name" value="FAD-binding/transporter-associated domain-like"/>
    <property type="match status" value="1"/>
</dbReference>
<proteinExistence type="inferred from homology"/>
<dbReference type="EMBL" id="JQFZ01000140">
    <property type="protein sequence ID" value="KGO57593.1"/>
    <property type="molecule type" value="Genomic_DNA"/>
</dbReference>
<dbReference type="PROSITE" id="PS51387">
    <property type="entry name" value="FAD_PCMH"/>
    <property type="match status" value="1"/>
</dbReference>
<dbReference type="InterPro" id="IPR012951">
    <property type="entry name" value="BBE"/>
</dbReference>
<keyword evidence="3" id="KW-0274">FAD</keyword>
<reference evidence="7 8" key="1">
    <citation type="journal article" date="2015" name="Mol. Plant Microbe Interact.">
        <title>Genome, transcriptome, and functional analyses of Penicillium expansum provide new insights into secondary metabolism and pathogenicity.</title>
        <authorList>
            <person name="Ballester A.R."/>
            <person name="Marcet-Houben M."/>
            <person name="Levin E."/>
            <person name="Sela N."/>
            <person name="Selma-Lazaro C."/>
            <person name="Carmona L."/>
            <person name="Wisniewski M."/>
            <person name="Droby S."/>
            <person name="Gonzalez-Candelas L."/>
            <person name="Gabaldon T."/>
        </authorList>
    </citation>
    <scope>NUCLEOTIDE SEQUENCE [LARGE SCALE GENOMIC DNA]</scope>
    <source>
        <strain evidence="7 8">MD-8</strain>
    </source>
</reference>
<dbReference type="Pfam" id="PF01565">
    <property type="entry name" value="FAD_binding_4"/>
    <property type="match status" value="1"/>
</dbReference>
<evidence type="ECO:0000256" key="1">
    <source>
        <dbReference type="ARBA" id="ARBA00005466"/>
    </source>
</evidence>
<keyword evidence="8" id="KW-1185">Reference proteome</keyword>
<dbReference type="GO" id="GO:0016491">
    <property type="term" value="F:oxidoreductase activity"/>
    <property type="evidence" value="ECO:0007669"/>
    <property type="project" value="UniProtKB-KW"/>
</dbReference>
<gene>
    <name evidence="7" type="ORF">PEX2_020370</name>
</gene>
<dbReference type="RefSeq" id="XP_016599251.1">
    <property type="nucleotide sequence ID" value="XM_016739312.1"/>
</dbReference>
<name>A0A0A2JSG8_PENEN</name>
<dbReference type="Proteomes" id="UP000030143">
    <property type="component" value="Unassembled WGS sequence"/>
</dbReference>
<dbReference type="GeneID" id="27674731"/>
<keyword evidence="5" id="KW-0732">Signal</keyword>
<dbReference type="InterPro" id="IPR006094">
    <property type="entry name" value="Oxid_FAD_bind_N"/>
</dbReference>
<dbReference type="OrthoDB" id="2151789at2759"/>
<dbReference type="Gene3D" id="3.30.465.10">
    <property type="match status" value="1"/>
</dbReference>
<evidence type="ECO:0000313" key="7">
    <source>
        <dbReference type="EMBL" id="KGO57593.1"/>
    </source>
</evidence>
<dbReference type="InterPro" id="IPR050416">
    <property type="entry name" value="FAD-linked_Oxidoreductase"/>
</dbReference>
<dbReference type="Pfam" id="PF08031">
    <property type="entry name" value="BBE"/>
    <property type="match status" value="1"/>
</dbReference>
<comment type="similarity">
    <text evidence="1">Belongs to the oxygen-dependent FAD-linked oxidoreductase family.</text>
</comment>
<dbReference type="Gene3D" id="3.40.462.20">
    <property type="match status" value="1"/>
</dbReference>
<evidence type="ECO:0000256" key="4">
    <source>
        <dbReference type="ARBA" id="ARBA00023002"/>
    </source>
</evidence>
<evidence type="ECO:0000256" key="5">
    <source>
        <dbReference type="SAM" id="SignalP"/>
    </source>
</evidence>
<dbReference type="AlphaFoldDB" id="A0A0A2JSG8"/>
<dbReference type="InterPro" id="IPR016169">
    <property type="entry name" value="FAD-bd_PCMH_sub2"/>
</dbReference>
<keyword evidence="2" id="KW-0285">Flavoprotein</keyword>
<evidence type="ECO:0000259" key="6">
    <source>
        <dbReference type="PROSITE" id="PS51387"/>
    </source>
</evidence>
<dbReference type="GO" id="GO:0071949">
    <property type="term" value="F:FAD binding"/>
    <property type="evidence" value="ECO:0007669"/>
    <property type="project" value="InterPro"/>
</dbReference>
<sequence length="497" mass="54938">MKLNLVTLFACVPALFVEASKVRSEDISVTSACRRACSRIANDFNSATTNPGNGNLTVWDAKQQAVQSACRVVPVSTDEVSRVMGIVIEESCHFAVKGGGHARYPDDSVSVGGVTIDMQRMRSIRVSPDRKTVKVGSGHILHSVYEALDPYNMTIVGGRAATVGLGGYTLGGGLSHLSPRYGLAMDNVFEYELVLPNATVVAVNEDAHPDLYFALRGGMNNFGIVTHFTVRAVSQGQIHAGDRTYTIDKRDVILDQAYRLTTQWKNDTAMSFYHGFGYNQSTDHYTLSFTPEYSHPILNPPPFAELKRIAFETDTVRLDRASEFSKEVASATPPGGRNLFATMTYYSSLELDKQMQEIMMEEIESFKRTAGFFPNLILQPLYEAAIHAGRQRSGNAAGINADGPLTVALLTVLWENSADDNAMNTFVSRWVERATTFIHKSGKDHPWLYINYASKDQDPFSGYGEKNLQRLRDIQKMVDPTGVFTSTGLCRGYFKLL</sequence>
<dbReference type="HOGENOM" id="CLU_018354_1_2_1"/>
<evidence type="ECO:0000313" key="8">
    <source>
        <dbReference type="Proteomes" id="UP000030143"/>
    </source>
</evidence>
<dbReference type="PANTHER" id="PTHR42973:SF13">
    <property type="entry name" value="FAD-BINDING PCMH-TYPE DOMAIN-CONTAINING PROTEIN"/>
    <property type="match status" value="1"/>
</dbReference>
<organism evidence="7 8">
    <name type="scientific">Penicillium expansum</name>
    <name type="common">Blue mold rot fungus</name>
    <dbReference type="NCBI Taxonomy" id="27334"/>
    <lineage>
        <taxon>Eukaryota</taxon>
        <taxon>Fungi</taxon>
        <taxon>Dikarya</taxon>
        <taxon>Ascomycota</taxon>
        <taxon>Pezizomycotina</taxon>
        <taxon>Eurotiomycetes</taxon>
        <taxon>Eurotiomycetidae</taxon>
        <taxon>Eurotiales</taxon>
        <taxon>Aspergillaceae</taxon>
        <taxon>Penicillium</taxon>
    </lineage>
</organism>
<feature type="signal peptide" evidence="5">
    <location>
        <begin position="1"/>
        <end position="19"/>
    </location>
</feature>